<protein>
    <submittedName>
        <fullName evidence="7">Long-chain fatty acid--CoA ligase</fullName>
    </submittedName>
</protein>
<keyword evidence="4" id="KW-0067">ATP-binding</keyword>
<dbReference type="InterPro" id="IPR000873">
    <property type="entry name" value="AMP-dep_synth/lig_dom"/>
</dbReference>
<dbReference type="PANTHER" id="PTHR43767">
    <property type="entry name" value="LONG-CHAIN-FATTY-ACID--COA LIGASE"/>
    <property type="match status" value="1"/>
</dbReference>
<feature type="domain" description="AMP-binding enzyme C-terminal" evidence="6">
    <location>
        <begin position="468"/>
        <end position="543"/>
    </location>
</feature>
<sequence length="563" mass="63596">MRVEKPWLQSYPEEIPGTISYDIQPLHGYLEKMASRYPEKKALHFLGKDVTFSDFHDKVKKFANYLQRLGVEKGDRVAIMLPNCPQSVIGYYGTLLAGGIVVQTNPLYTERELEYQLHDSGAKVILCLDLVFPRVTNVQKATRLEHIIVTRIADFLPFPKNLLYPFVQKKQTNLVVNVSESETIHLWKSVERESIANVEVPCDPENDLALLQYTGGTTGFPKGVMLTHKNLVSNTLMGAHWLYNCKEGEEVILGVLPFFHVYGMTAVMNLSIMQGYKMVLIPKFDMKMVFEAIKKHKVTLFPGAPTIYIALLNSPLLKEYDISSIEACISGSAPLPVEVQEEFERVTGGKLVEGYGLTESSPVTHGNFLWEKRVPGSIGVPWPDTEAIIMSLETGEALPPGEIGEIVVKGPQIMKGYWNKPEETAAVLQDGWLHTGDVGYMDEDGFFYVKDRKKDMIVASGFNVYPREVEEVLYEHEKVQEVVTIGVPDPYRGETVKAFVVLKEGAECTEEELDKFARKYLAAYKVPKVYEFRSELPKTTVGKILRRVLIDEEKRKNEDEQTG</sequence>
<accession>A0A2B9Q8D6</accession>
<dbReference type="GO" id="GO:0016877">
    <property type="term" value="F:ligase activity, forming carbon-sulfur bonds"/>
    <property type="evidence" value="ECO:0007669"/>
    <property type="project" value="UniProtKB-ARBA"/>
</dbReference>
<name>A0A2B9Q8D6_BACCE</name>
<dbReference type="EMBL" id="NUIL01000010">
    <property type="protein sequence ID" value="PGO31014.1"/>
    <property type="molecule type" value="Genomic_DNA"/>
</dbReference>
<proteinExistence type="inferred from homology"/>
<evidence type="ECO:0000256" key="4">
    <source>
        <dbReference type="ARBA" id="ARBA00022840"/>
    </source>
</evidence>
<dbReference type="PROSITE" id="PS00455">
    <property type="entry name" value="AMP_BINDING"/>
    <property type="match status" value="1"/>
</dbReference>
<dbReference type="NCBIfam" id="NF005220">
    <property type="entry name" value="PRK06710.1"/>
    <property type="match status" value="1"/>
</dbReference>
<dbReference type="Proteomes" id="UP000223777">
    <property type="component" value="Unassembled WGS sequence"/>
</dbReference>
<dbReference type="AlphaFoldDB" id="A0A2B9Q8D6"/>
<evidence type="ECO:0000313" key="8">
    <source>
        <dbReference type="Proteomes" id="UP000223777"/>
    </source>
</evidence>
<dbReference type="InterPro" id="IPR020845">
    <property type="entry name" value="AMP-binding_CS"/>
</dbReference>
<keyword evidence="3 7" id="KW-0436">Ligase</keyword>
<keyword evidence="4" id="KW-0547">Nucleotide-binding</keyword>
<dbReference type="FunFam" id="3.30.300.30:FF:000008">
    <property type="entry name" value="2,3-dihydroxybenzoate-AMP ligase"/>
    <property type="match status" value="1"/>
</dbReference>
<reference evidence="7 8" key="1">
    <citation type="submission" date="2017-09" db="EMBL/GenBank/DDBJ databases">
        <title>Large-scale bioinformatics analysis of Bacillus genomes uncovers conserved roles of natural products in bacterial physiology.</title>
        <authorList>
            <consortium name="Agbiome Team Llc"/>
            <person name="Bleich R.M."/>
            <person name="Grubbs K.J."/>
            <person name="Santa Maria K.C."/>
            <person name="Allen S.E."/>
            <person name="Farag S."/>
            <person name="Shank E.A."/>
            <person name="Bowers A."/>
        </authorList>
    </citation>
    <scope>NUCLEOTIDE SEQUENCE [LARGE SCALE GENOMIC DNA]</scope>
    <source>
        <strain evidence="7 8">AFS050027</strain>
    </source>
</reference>
<dbReference type="Pfam" id="PF13193">
    <property type="entry name" value="AMP-binding_C"/>
    <property type="match status" value="1"/>
</dbReference>
<feature type="domain" description="AMP-dependent synthetase/ligase" evidence="5">
    <location>
        <begin position="31"/>
        <end position="418"/>
    </location>
</feature>
<evidence type="ECO:0000256" key="2">
    <source>
        <dbReference type="ARBA" id="ARBA00022428"/>
    </source>
</evidence>
<dbReference type="InterPro" id="IPR050237">
    <property type="entry name" value="ATP-dep_AMP-bd_enzyme"/>
</dbReference>
<comment type="caution">
    <text evidence="7">The sequence shown here is derived from an EMBL/GenBank/DDBJ whole genome shotgun (WGS) entry which is preliminary data.</text>
</comment>
<dbReference type="FunFam" id="3.40.50.12780:FF:000003">
    <property type="entry name" value="Long-chain-fatty-acid--CoA ligase FadD"/>
    <property type="match status" value="1"/>
</dbReference>
<dbReference type="GO" id="GO:0009234">
    <property type="term" value="P:menaquinone biosynthetic process"/>
    <property type="evidence" value="ECO:0007669"/>
    <property type="project" value="UniProtKB-KW"/>
</dbReference>
<dbReference type="SUPFAM" id="SSF56801">
    <property type="entry name" value="Acetyl-CoA synthetase-like"/>
    <property type="match status" value="1"/>
</dbReference>
<comment type="similarity">
    <text evidence="1">Belongs to the ATP-dependent AMP-binding enzyme family.</text>
</comment>
<dbReference type="InterPro" id="IPR045851">
    <property type="entry name" value="AMP-bd_C_sf"/>
</dbReference>
<dbReference type="Gene3D" id="2.30.38.10">
    <property type="entry name" value="Luciferase, Domain 3"/>
    <property type="match status" value="1"/>
</dbReference>
<evidence type="ECO:0000256" key="3">
    <source>
        <dbReference type="ARBA" id="ARBA00022598"/>
    </source>
</evidence>
<dbReference type="Gene3D" id="3.40.50.980">
    <property type="match status" value="2"/>
</dbReference>
<dbReference type="CDD" id="cd05936">
    <property type="entry name" value="FC-FACS_FadD_like"/>
    <property type="match status" value="1"/>
</dbReference>
<organism evidence="7 8">
    <name type="scientific">Bacillus cereus</name>
    <dbReference type="NCBI Taxonomy" id="1396"/>
    <lineage>
        <taxon>Bacteria</taxon>
        <taxon>Bacillati</taxon>
        <taxon>Bacillota</taxon>
        <taxon>Bacilli</taxon>
        <taxon>Bacillales</taxon>
        <taxon>Bacillaceae</taxon>
        <taxon>Bacillus</taxon>
        <taxon>Bacillus cereus group</taxon>
    </lineage>
</organism>
<dbReference type="Gene3D" id="3.30.300.30">
    <property type="match status" value="1"/>
</dbReference>
<keyword evidence="2" id="KW-0474">Menaquinone biosynthesis</keyword>
<evidence type="ECO:0000313" key="7">
    <source>
        <dbReference type="EMBL" id="PGO31014.1"/>
    </source>
</evidence>
<dbReference type="PANTHER" id="PTHR43767:SF9">
    <property type="entry name" value="LONG-CHAIN-FATTY-ACID--COA LIGASE"/>
    <property type="match status" value="1"/>
</dbReference>
<evidence type="ECO:0000256" key="1">
    <source>
        <dbReference type="ARBA" id="ARBA00006432"/>
    </source>
</evidence>
<dbReference type="GO" id="GO:0005524">
    <property type="term" value="F:ATP binding"/>
    <property type="evidence" value="ECO:0007669"/>
    <property type="project" value="UniProtKB-KW"/>
</dbReference>
<evidence type="ECO:0000259" key="6">
    <source>
        <dbReference type="Pfam" id="PF13193"/>
    </source>
</evidence>
<gene>
    <name evidence="7" type="ORF">CN984_10435</name>
</gene>
<dbReference type="InterPro" id="IPR025110">
    <property type="entry name" value="AMP-bd_C"/>
</dbReference>
<evidence type="ECO:0000259" key="5">
    <source>
        <dbReference type="Pfam" id="PF00501"/>
    </source>
</evidence>
<dbReference type="Pfam" id="PF00501">
    <property type="entry name" value="AMP-binding"/>
    <property type="match status" value="1"/>
</dbReference>